<name>A0ABU9C9J4_9BURK</name>
<dbReference type="Gene3D" id="3.40.630.30">
    <property type="match status" value="1"/>
</dbReference>
<dbReference type="GO" id="GO:0016746">
    <property type="term" value="F:acyltransferase activity"/>
    <property type="evidence" value="ECO:0007669"/>
    <property type="project" value="UniProtKB-KW"/>
</dbReference>
<dbReference type="SUPFAM" id="SSF55729">
    <property type="entry name" value="Acyl-CoA N-acyltransferases (Nat)"/>
    <property type="match status" value="1"/>
</dbReference>
<dbReference type="Proteomes" id="UP001379945">
    <property type="component" value="Unassembled WGS sequence"/>
</dbReference>
<accession>A0ABU9C9J4</accession>
<organism evidence="4 5">
    <name type="scientific">Ideonella margarita</name>
    <dbReference type="NCBI Taxonomy" id="2984191"/>
    <lineage>
        <taxon>Bacteria</taxon>
        <taxon>Pseudomonadati</taxon>
        <taxon>Pseudomonadota</taxon>
        <taxon>Betaproteobacteria</taxon>
        <taxon>Burkholderiales</taxon>
        <taxon>Sphaerotilaceae</taxon>
        <taxon>Ideonella</taxon>
    </lineage>
</organism>
<keyword evidence="2 4" id="KW-0012">Acyltransferase</keyword>
<evidence type="ECO:0000313" key="4">
    <source>
        <dbReference type="EMBL" id="MEK8046920.1"/>
    </source>
</evidence>
<dbReference type="PROSITE" id="PS51257">
    <property type="entry name" value="PROKAR_LIPOPROTEIN"/>
    <property type="match status" value="1"/>
</dbReference>
<comment type="caution">
    <text evidence="4">The sequence shown here is derived from an EMBL/GenBank/DDBJ whole genome shotgun (WGS) entry which is preliminary data.</text>
</comment>
<proteinExistence type="predicted"/>
<evidence type="ECO:0000256" key="1">
    <source>
        <dbReference type="ARBA" id="ARBA00022679"/>
    </source>
</evidence>
<dbReference type="PANTHER" id="PTHR43877:SF2">
    <property type="entry name" value="AMINOALKYLPHOSPHONATE N-ACETYLTRANSFERASE-RELATED"/>
    <property type="match status" value="1"/>
</dbReference>
<sequence>MNVQIRPFAPADQGALIALWQACELTRPWNDPAKDIRRKLDVDPAGLGVAVDERGVLVGSVMVGYEGHRGWINYLAVAPQARRHGLGRQLMAWAEALLAARGCPKVNLQIRSENTAVQAFYAALGYTDDCVMSMGRRLESDL</sequence>
<dbReference type="CDD" id="cd04301">
    <property type="entry name" value="NAT_SF"/>
    <property type="match status" value="1"/>
</dbReference>
<gene>
    <name evidence="4" type="ORF">AACH00_11205</name>
</gene>
<keyword evidence="5" id="KW-1185">Reference proteome</keyword>
<dbReference type="InterPro" id="IPR050832">
    <property type="entry name" value="Bact_Acetyltransf"/>
</dbReference>
<evidence type="ECO:0000259" key="3">
    <source>
        <dbReference type="PROSITE" id="PS51186"/>
    </source>
</evidence>
<evidence type="ECO:0000256" key="2">
    <source>
        <dbReference type="ARBA" id="ARBA00023315"/>
    </source>
</evidence>
<keyword evidence="1 4" id="KW-0808">Transferase</keyword>
<dbReference type="Pfam" id="PF00583">
    <property type="entry name" value="Acetyltransf_1"/>
    <property type="match status" value="1"/>
</dbReference>
<feature type="domain" description="N-acetyltransferase" evidence="3">
    <location>
        <begin position="3"/>
        <end position="142"/>
    </location>
</feature>
<dbReference type="RefSeq" id="WP_341399222.1">
    <property type="nucleotide sequence ID" value="NZ_JBBUTI010000007.1"/>
</dbReference>
<dbReference type="PANTHER" id="PTHR43877">
    <property type="entry name" value="AMINOALKYLPHOSPHONATE N-ACETYLTRANSFERASE-RELATED-RELATED"/>
    <property type="match status" value="1"/>
</dbReference>
<reference evidence="4 5" key="1">
    <citation type="submission" date="2024-04" db="EMBL/GenBank/DDBJ databases">
        <title>Novel species of the genus Ideonella isolated from streams.</title>
        <authorList>
            <person name="Lu H."/>
        </authorList>
    </citation>
    <scope>NUCLEOTIDE SEQUENCE [LARGE SCALE GENOMIC DNA]</scope>
    <source>
        <strain evidence="4 5">LYT19W</strain>
    </source>
</reference>
<dbReference type="PROSITE" id="PS51186">
    <property type="entry name" value="GNAT"/>
    <property type="match status" value="1"/>
</dbReference>
<protein>
    <submittedName>
        <fullName evidence="4">GNAT family acetyltransferase</fullName>
        <ecNumber evidence="4">2.3.1.-</ecNumber>
    </submittedName>
</protein>
<evidence type="ECO:0000313" key="5">
    <source>
        <dbReference type="Proteomes" id="UP001379945"/>
    </source>
</evidence>
<dbReference type="InterPro" id="IPR000182">
    <property type="entry name" value="GNAT_dom"/>
</dbReference>
<dbReference type="EC" id="2.3.1.-" evidence="4"/>
<dbReference type="EMBL" id="JBBUTI010000007">
    <property type="protein sequence ID" value="MEK8046920.1"/>
    <property type="molecule type" value="Genomic_DNA"/>
</dbReference>
<dbReference type="InterPro" id="IPR016181">
    <property type="entry name" value="Acyl_CoA_acyltransferase"/>
</dbReference>
<dbReference type="NCBIfam" id="NF002959">
    <property type="entry name" value="PRK03624.1"/>
    <property type="match status" value="1"/>
</dbReference>